<dbReference type="PANTHER" id="PTHR30373">
    <property type="entry name" value="UPF0603 PROTEIN YGCG"/>
    <property type="match status" value="1"/>
</dbReference>
<accession>A0A9D1W6S4</accession>
<proteinExistence type="predicted"/>
<dbReference type="Pfam" id="PF04536">
    <property type="entry name" value="TPM_phosphatase"/>
    <property type="match status" value="1"/>
</dbReference>
<reference evidence="2" key="2">
    <citation type="submission" date="2021-04" db="EMBL/GenBank/DDBJ databases">
        <authorList>
            <person name="Gilroy R."/>
        </authorList>
    </citation>
    <scope>NUCLEOTIDE SEQUENCE</scope>
    <source>
        <strain evidence="2">1719</strain>
    </source>
</reference>
<gene>
    <name evidence="2" type="ORF">H9853_00325</name>
</gene>
<dbReference type="InterPro" id="IPR007621">
    <property type="entry name" value="TPM_dom"/>
</dbReference>
<feature type="domain" description="TPM" evidence="1">
    <location>
        <begin position="2"/>
        <end position="120"/>
    </location>
</feature>
<protein>
    <submittedName>
        <fullName evidence="2">TPM domain-containing protein</fullName>
    </submittedName>
</protein>
<sequence>MEMFTSDEQEQITHAISRAESLTSGEIRVVIEYKVGEGKGVMEKASYYFQKLEMHNTIQRNGVLIYIAFHDQVFCVLGDVGIHKMVGDDFWEEVRNTMLSSFRKGQVLDGLKMGVKRVGEILKGYFPKGDDDINELPNDIYFGDKNEGN</sequence>
<dbReference type="Proteomes" id="UP000824156">
    <property type="component" value="Unassembled WGS sequence"/>
</dbReference>
<dbReference type="AlphaFoldDB" id="A0A9D1W6S4"/>
<reference evidence="2" key="1">
    <citation type="journal article" date="2021" name="PeerJ">
        <title>Extensive microbial diversity within the chicken gut microbiome revealed by metagenomics and culture.</title>
        <authorList>
            <person name="Gilroy R."/>
            <person name="Ravi A."/>
            <person name="Getino M."/>
            <person name="Pursley I."/>
            <person name="Horton D.L."/>
            <person name="Alikhan N.F."/>
            <person name="Baker D."/>
            <person name="Gharbi K."/>
            <person name="Hall N."/>
            <person name="Watson M."/>
            <person name="Adriaenssens E.M."/>
            <person name="Foster-Nyarko E."/>
            <person name="Jarju S."/>
            <person name="Secka A."/>
            <person name="Antonio M."/>
            <person name="Oren A."/>
            <person name="Chaudhuri R.R."/>
            <person name="La Ragione R."/>
            <person name="Hildebrand F."/>
            <person name="Pallen M.J."/>
        </authorList>
    </citation>
    <scope>NUCLEOTIDE SEQUENCE</scope>
    <source>
        <strain evidence="2">1719</strain>
    </source>
</reference>
<organism evidence="2 3">
    <name type="scientific">Candidatus Sphingobacterium stercoripullorum</name>
    <dbReference type="NCBI Taxonomy" id="2838759"/>
    <lineage>
        <taxon>Bacteria</taxon>
        <taxon>Pseudomonadati</taxon>
        <taxon>Bacteroidota</taxon>
        <taxon>Sphingobacteriia</taxon>
        <taxon>Sphingobacteriales</taxon>
        <taxon>Sphingobacteriaceae</taxon>
        <taxon>Sphingobacterium</taxon>
    </lineage>
</organism>
<name>A0A9D1W6S4_9SPHI</name>
<evidence type="ECO:0000259" key="1">
    <source>
        <dbReference type="Pfam" id="PF04536"/>
    </source>
</evidence>
<dbReference type="EMBL" id="DXEZ01000006">
    <property type="protein sequence ID" value="HIX53445.1"/>
    <property type="molecule type" value="Genomic_DNA"/>
</dbReference>
<dbReference type="Gene3D" id="3.10.310.50">
    <property type="match status" value="1"/>
</dbReference>
<dbReference type="PANTHER" id="PTHR30373:SF8">
    <property type="entry name" value="BLL7265 PROTEIN"/>
    <property type="match status" value="1"/>
</dbReference>
<evidence type="ECO:0000313" key="2">
    <source>
        <dbReference type="EMBL" id="HIX53445.1"/>
    </source>
</evidence>
<evidence type="ECO:0000313" key="3">
    <source>
        <dbReference type="Proteomes" id="UP000824156"/>
    </source>
</evidence>
<comment type="caution">
    <text evidence="2">The sequence shown here is derived from an EMBL/GenBank/DDBJ whole genome shotgun (WGS) entry which is preliminary data.</text>
</comment>